<dbReference type="EMBL" id="CP001720">
    <property type="protein sequence ID" value="ACV64007.1"/>
    <property type="molecule type" value="Genomic_DNA"/>
</dbReference>
<reference evidence="1 2" key="1">
    <citation type="journal article" date="2009" name="Stand. Genomic Sci.">
        <title>Complete genome sequence of Desulfotomaculum acetoxidans type strain (5575).</title>
        <authorList>
            <person name="Spring S."/>
            <person name="Lapidus A."/>
            <person name="Schroder M."/>
            <person name="Gleim D."/>
            <person name="Sims D."/>
            <person name="Meincke L."/>
            <person name="Glavina Del Rio T."/>
            <person name="Tice H."/>
            <person name="Copeland A."/>
            <person name="Cheng J.F."/>
            <person name="Lucas S."/>
            <person name="Chen F."/>
            <person name="Nolan M."/>
            <person name="Bruce D."/>
            <person name="Goodwin L."/>
            <person name="Pitluck S."/>
            <person name="Ivanova N."/>
            <person name="Mavromatis K."/>
            <person name="Mikhailova N."/>
            <person name="Pati A."/>
            <person name="Chen A."/>
            <person name="Palaniappan K."/>
            <person name="Land M."/>
            <person name="Hauser L."/>
            <person name="Chang Y.J."/>
            <person name="Jeffries C.D."/>
            <person name="Chain P."/>
            <person name="Saunders E."/>
            <person name="Brettin T."/>
            <person name="Detter J.C."/>
            <person name="Goker M."/>
            <person name="Bristow J."/>
            <person name="Eisen J.A."/>
            <person name="Markowitz V."/>
            <person name="Hugenholtz P."/>
            <person name="Kyrpides N.C."/>
            <person name="Klenk H.P."/>
            <person name="Han C."/>
        </authorList>
    </citation>
    <scope>NUCLEOTIDE SEQUENCE [LARGE SCALE GENOMIC DNA]</scope>
    <source>
        <strain evidence="2">ATCC 49208 / DSM 771 / VKM B-1644</strain>
    </source>
</reference>
<dbReference type="AlphaFoldDB" id="C8W5K7"/>
<dbReference type="HOGENOM" id="CLU_3117084_0_0_9"/>
<name>C8W5K7_DESAS</name>
<dbReference type="KEGG" id="dae:Dtox_3273"/>
<dbReference type="RefSeq" id="WP_015758699.1">
    <property type="nucleotide sequence ID" value="NC_013216.1"/>
</dbReference>
<organism evidence="1 2">
    <name type="scientific">Desulfofarcimen acetoxidans (strain ATCC 49208 / DSM 771 / KCTC 5769 / VKM B-1644 / 5575)</name>
    <name type="common">Desulfotomaculum acetoxidans</name>
    <dbReference type="NCBI Taxonomy" id="485916"/>
    <lineage>
        <taxon>Bacteria</taxon>
        <taxon>Bacillati</taxon>
        <taxon>Bacillota</taxon>
        <taxon>Clostridia</taxon>
        <taxon>Eubacteriales</taxon>
        <taxon>Peptococcaceae</taxon>
        <taxon>Desulfofarcimen</taxon>
    </lineage>
</organism>
<keyword evidence="2" id="KW-1185">Reference proteome</keyword>
<evidence type="ECO:0000313" key="2">
    <source>
        <dbReference type="Proteomes" id="UP000002217"/>
    </source>
</evidence>
<dbReference type="Proteomes" id="UP000002217">
    <property type="component" value="Chromosome"/>
</dbReference>
<proteinExistence type="predicted"/>
<evidence type="ECO:0000313" key="1">
    <source>
        <dbReference type="EMBL" id="ACV64007.1"/>
    </source>
</evidence>
<sequence length="50" mass="5790">MEKLIQSKKQPWSEPQVTEINVKNTEDHIVYKVNGGSDCMYDTEHTDHVS</sequence>
<accession>C8W5K7</accession>
<protein>
    <submittedName>
        <fullName evidence="1">Uncharacterized protein</fullName>
    </submittedName>
</protein>
<dbReference type="STRING" id="485916.Dtox_3273"/>
<gene>
    <name evidence="1" type="ordered locus">Dtox_3273</name>
</gene>